<dbReference type="HOGENOM" id="CLU_3113245_0_0_2"/>
<dbReference type="EMBL" id="CP001731">
    <property type="protein sequence ID" value="ADB88299.1"/>
    <property type="molecule type" value="Genomic_DNA"/>
</dbReference>
<name>D2PGF9_SACI9</name>
<sequence length="50" mass="5642">MAKNDHVNNDILKYGIFFSFIIVIRKLTPVSVDEIPDNIRAISTNVTPNP</sequence>
<accession>D2PGF9</accession>
<protein>
    <submittedName>
        <fullName evidence="1">Uncharacterized protein</fullName>
    </submittedName>
</protein>
<dbReference type="KEGG" id="sii:LD85_2685"/>
<evidence type="ECO:0000313" key="1">
    <source>
        <dbReference type="EMBL" id="ADB88299.1"/>
    </source>
</evidence>
<dbReference type="Proteomes" id="UP000001404">
    <property type="component" value="Chromosome"/>
</dbReference>
<gene>
    <name evidence="1" type="ordered locus">LD85_2685</name>
</gene>
<proteinExistence type="predicted"/>
<evidence type="ECO:0000313" key="2">
    <source>
        <dbReference type="Proteomes" id="UP000001404"/>
    </source>
</evidence>
<dbReference type="AlphaFoldDB" id="D2PGF9"/>
<organism evidence="1 2">
    <name type="scientific">Saccharolobus islandicus (strain L.D.8.5 / Lassen #2)</name>
    <name type="common">Sulfolobus islandicus</name>
    <dbReference type="NCBI Taxonomy" id="425944"/>
    <lineage>
        <taxon>Archaea</taxon>
        <taxon>Thermoproteota</taxon>
        <taxon>Thermoprotei</taxon>
        <taxon>Sulfolobales</taxon>
        <taxon>Sulfolobaceae</taxon>
        <taxon>Saccharolobus</taxon>
    </lineage>
</organism>
<reference evidence="2" key="1">
    <citation type="journal article" date="2009" name="Proc. Natl. Acad. Sci. U.S.A.">
        <title>Biogeography of the Sulfolobus islandicus pan-genome.</title>
        <authorList>
            <person name="Reno M.L."/>
            <person name="Held N.L."/>
            <person name="Fields C.J."/>
            <person name="Burke P.V."/>
            <person name="Whitaker R.J."/>
        </authorList>
    </citation>
    <scope>NUCLEOTIDE SEQUENCE [LARGE SCALE GENOMIC DNA]</scope>
    <source>
        <strain evidence="2">L.D.8.5 / Lassen #2</strain>
    </source>
</reference>